<proteinExistence type="predicted"/>
<organism evidence="2 3">
    <name type="scientific">Ancylostoma ceylanicum</name>
    <dbReference type="NCBI Taxonomy" id="53326"/>
    <lineage>
        <taxon>Eukaryota</taxon>
        <taxon>Metazoa</taxon>
        <taxon>Ecdysozoa</taxon>
        <taxon>Nematoda</taxon>
        <taxon>Chromadorea</taxon>
        <taxon>Rhabditida</taxon>
        <taxon>Rhabditina</taxon>
        <taxon>Rhabditomorpha</taxon>
        <taxon>Strongyloidea</taxon>
        <taxon>Ancylostomatidae</taxon>
        <taxon>Ancylostomatinae</taxon>
        <taxon>Ancylostoma</taxon>
    </lineage>
</organism>
<name>A0A016VPJ4_9BILA</name>
<keyword evidence="3" id="KW-1185">Reference proteome</keyword>
<comment type="caution">
    <text evidence="2">The sequence shown here is derived from an EMBL/GenBank/DDBJ whole genome shotgun (WGS) entry which is preliminary data.</text>
</comment>
<accession>A0A016VPJ4</accession>
<protein>
    <submittedName>
        <fullName evidence="2">Uncharacterized protein</fullName>
    </submittedName>
</protein>
<evidence type="ECO:0000313" key="2">
    <source>
        <dbReference type="EMBL" id="EYC28668.1"/>
    </source>
</evidence>
<reference evidence="3" key="1">
    <citation type="journal article" date="2015" name="Nat. Genet.">
        <title>The genome and transcriptome of the zoonotic hookworm Ancylostoma ceylanicum identify infection-specific gene families.</title>
        <authorList>
            <person name="Schwarz E.M."/>
            <person name="Hu Y."/>
            <person name="Antoshechkin I."/>
            <person name="Miller M.M."/>
            <person name="Sternberg P.W."/>
            <person name="Aroian R.V."/>
        </authorList>
    </citation>
    <scope>NUCLEOTIDE SEQUENCE</scope>
    <source>
        <strain evidence="3">HY135</strain>
    </source>
</reference>
<gene>
    <name evidence="2" type="primary">Acey_s0007.g3347</name>
    <name evidence="2" type="ORF">Y032_0007g3347</name>
</gene>
<feature type="compositionally biased region" description="Basic and acidic residues" evidence="1">
    <location>
        <begin position="45"/>
        <end position="64"/>
    </location>
</feature>
<evidence type="ECO:0000313" key="3">
    <source>
        <dbReference type="Proteomes" id="UP000024635"/>
    </source>
</evidence>
<dbReference type="AlphaFoldDB" id="A0A016VPJ4"/>
<dbReference type="EMBL" id="JARK01001343">
    <property type="protein sequence ID" value="EYC28668.1"/>
    <property type="molecule type" value="Genomic_DNA"/>
</dbReference>
<evidence type="ECO:0000256" key="1">
    <source>
        <dbReference type="SAM" id="MobiDB-lite"/>
    </source>
</evidence>
<feature type="region of interest" description="Disordered" evidence="1">
    <location>
        <begin position="45"/>
        <end position="74"/>
    </location>
</feature>
<sequence length="74" mass="8364">MFYVGSKMSSRLCFARPFVRFPGASTSRPTLQPVPLLASRARHDGRPACHDDLSPEYGKREWDSKPVPGRDLLF</sequence>
<dbReference type="Proteomes" id="UP000024635">
    <property type="component" value="Unassembled WGS sequence"/>
</dbReference>